<dbReference type="EMBL" id="FO082264">
    <property type="protein sequence ID" value="CCO19867.1"/>
    <property type="molecule type" value="Genomic_DNA"/>
</dbReference>
<dbReference type="InterPro" id="IPR038252">
    <property type="entry name" value="UBA_E1_C_sf"/>
</dbReference>
<evidence type="ECO:0000256" key="6">
    <source>
        <dbReference type="ARBA" id="ARBA00022741"/>
    </source>
</evidence>
<dbReference type="Gene3D" id="3.10.290.60">
    <property type="entry name" value="Ubiquitin-activating enzyme E1, UFD domain"/>
    <property type="match status" value="1"/>
</dbReference>
<dbReference type="GO" id="GO:0031510">
    <property type="term" value="C:SUMO activating enzyme complex"/>
    <property type="evidence" value="ECO:0007669"/>
    <property type="project" value="TreeGrafter"/>
</dbReference>
<dbReference type="Pfam" id="PF09358">
    <property type="entry name" value="E1_UFD"/>
    <property type="match status" value="1"/>
</dbReference>
<evidence type="ECO:0000256" key="1">
    <source>
        <dbReference type="ARBA" id="ARBA00000488"/>
    </source>
</evidence>
<evidence type="ECO:0000256" key="9">
    <source>
        <dbReference type="PROSITE-ProRule" id="PRU10132"/>
    </source>
</evidence>
<evidence type="ECO:0000256" key="7">
    <source>
        <dbReference type="ARBA" id="ARBA00022786"/>
    </source>
</evidence>
<evidence type="ECO:0000256" key="3">
    <source>
        <dbReference type="ARBA" id="ARBA00005673"/>
    </source>
</evidence>
<evidence type="ECO:0000313" key="14">
    <source>
        <dbReference type="Proteomes" id="UP000198341"/>
    </source>
</evidence>
<accession>K8ENS6</accession>
<dbReference type="EC" id="6.2.1.45" evidence="4"/>
<dbReference type="InterPro" id="IPR045886">
    <property type="entry name" value="ThiF/MoeB/HesA"/>
</dbReference>
<dbReference type="GO" id="GO:0005737">
    <property type="term" value="C:cytoplasm"/>
    <property type="evidence" value="ECO:0007669"/>
    <property type="project" value="TreeGrafter"/>
</dbReference>
<feature type="region of interest" description="Disordered" evidence="11">
    <location>
        <begin position="1"/>
        <end position="26"/>
    </location>
</feature>
<dbReference type="InterPro" id="IPR018075">
    <property type="entry name" value="UBQ-activ_enz_E1"/>
</dbReference>
<dbReference type="FunFam" id="3.10.290.60:FF:000001">
    <property type="entry name" value="Ubiquitin-activating enzyme E1 2"/>
    <property type="match status" value="1"/>
</dbReference>
<sequence length="1075" mass="119402">MTGGAKREAESLNDSSKNHDDDALKKKKKVEENIVVVTTMSNTNENKIDEDLHSRQLAVYGRESFRKLVGAKVLISGLNGLGAEVAKNVILAGVKKVTLSDDCDATMSDLASQFYLTEEDCGKNRAESCAAKLQELNPAVEVVTVMTKDVTEDVLLAHDVVVVCDSSLHSQQDCEKWDEILRKEKGKAFIKGDTKGVFGSVFCDFGDSFTVVDQDGEEPKTCIIASISNEHPALVTCTDDERVELEEGDLVTFSEVKGMNELNSIKEGVKIKSVKKHGFELDIDASKFSQYVGGGIATQVKLPKEMKFKSFADSLKEPGEFLLSDFAKMERSPQIHLMFLTLEAWKSKNGGQLPQPGSDADAAVFVALAKDEVNAQYKSVEEVDEKLFATFAKTCRGDISPMAAMFGGIIGQEVVKACTGKFTPLNQFFYFDSCESLPEKLEEADLKPTGSRYDGQIQCFGQATQAIMEKQNVFLVGAGALGCEFIKNLALMGVSCGASGEGKLTITDDDIIEKSNLSRQFLFRDWDIKQPKSTCATNAAKKINSKLNVTALQNRVSPDTEEVFDDEFWGGLDVVVNALDNVNARLYVDSRCVYFEKPLLESGTLGTKCNTQMVVPHLTENYGASRDPPEKSAPMCTLHSFPHNIDHCLTWARSEFEGLFEKSPAEANAYLSKPDEYESNARANADASMRENVEKISQCLIHTRCATFQECINWARLRFQEYFHDRVAQLTFTFPEDAVTSTGNAFWSAPKRFPKPVIFSEKDDGHVNLLKAMAILKAELHGVTVGVPSAEVRGDEKAMNKIVVEMAAKVEVPVFVPKDGVKIETDPTKKEGDNDDNGMGGVEDDQIIDDLLTQLNNVRTSDLKGDAEYRLSVIEFEKDDDTNFHMECIAGLSNMRARNYDIAEVDKLQAKLIAGRIIPAIATTTAMATGLVCLELYKVIHKAPLESFRNTFANLALPLFAMAEPIAPKFQTYKDEKWSLWSRWIIEKDYTVRELLKYFEDKELECYSVSYGPALIYNAMFPRHKERMDQKLSELVQTVGKITFPAKRKHFDLIAATETTEGEDIDVPLISIVFR</sequence>
<dbReference type="SUPFAM" id="SSF69572">
    <property type="entry name" value="Activating enzymes of the ubiquitin-like proteins"/>
    <property type="match status" value="2"/>
</dbReference>
<dbReference type="InterPro" id="IPR035985">
    <property type="entry name" value="Ubiquitin-activating_enz"/>
</dbReference>
<comment type="catalytic activity">
    <reaction evidence="1">
        <text>ATP + ubiquitin + [E1 ubiquitin-activating enzyme]-L-cysteine = AMP + diphosphate + S-ubiquitinyl-[E1 ubiquitin-activating enzyme]-L-cysteine.</text>
        <dbReference type="EC" id="6.2.1.45"/>
    </reaction>
</comment>
<dbReference type="InterPro" id="IPR042449">
    <property type="entry name" value="Ub-E1_IAD_1"/>
</dbReference>
<comment type="pathway">
    <text evidence="2">Protein modification; protein ubiquitination.</text>
</comment>
<dbReference type="Gene3D" id="2.40.30.180">
    <property type="entry name" value="Ubiquitin-activating enzyme E1, FCCH domain"/>
    <property type="match status" value="1"/>
</dbReference>
<dbReference type="KEGG" id="bpg:Bathy15g00780"/>
<dbReference type="GeneID" id="19011624"/>
<evidence type="ECO:0000256" key="8">
    <source>
        <dbReference type="ARBA" id="ARBA00022840"/>
    </source>
</evidence>
<dbReference type="SMART" id="SM00985">
    <property type="entry name" value="UBA_e1_C"/>
    <property type="match status" value="1"/>
</dbReference>
<evidence type="ECO:0000313" key="13">
    <source>
        <dbReference type="EMBL" id="CCO19867.1"/>
    </source>
</evidence>
<dbReference type="PRINTS" id="PR01849">
    <property type="entry name" value="UBIQUITINACT"/>
</dbReference>
<dbReference type="InterPro" id="IPR018965">
    <property type="entry name" value="Ub-activating_enz_E1_C"/>
</dbReference>
<dbReference type="FunFam" id="3.50.50.80:FF:000001">
    <property type="entry name" value="ubiquitin-like modifier-activating enzyme 1"/>
    <property type="match status" value="1"/>
</dbReference>
<evidence type="ECO:0000256" key="5">
    <source>
        <dbReference type="ARBA" id="ARBA00022598"/>
    </source>
</evidence>
<dbReference type="eggNOG" id="KOG2012">
    <property type="taxonomic scope" value="Eukaryota"/>
</dbReference>
<dbReference type="PANTHER" id="PTHR10953:SF4">
    <property type="entry name" value="UBIQUITIN-ACTIVATING ENZYME E1 C-TERMINAL DOMAIN-CONTAINING PROTEIN"/>
    <property type="match status" value="1"/>
</dbReference>
<dbReference type="GO" id="GO:0016925">
    <property type="term" value="P:protein sumoylation"/>
    <property type="evidence" value="ECO:0007669"/>
    <property type="project" value="TreeGrafter"/>
</dbReference>
<dbReference type="InterPro" id="IPR000011">
    <property type="entry name" value="UBQ/SUMO-activ_enz_E1-like"/>
</dbReference>
<dbReference type="CDD" id="cd01490">
    <property type="entry name" value="Ube1_repeat2"/>
    <property type="match status" value="1"/>
</dbReference>
<dbReference type="Gene3D" id="1.10.10.2660">
    <property type="entry name" value="Ubiquitin-activating enzyme E1, SCCH domain"/>
    <property type="match status" value="1"/>
</dbReference>
<dbReference type="FunFam" id="2.40.30.180:FF:000002">
    <property type="entry name" value="Ubiquitin-activating enzyme E1 2"/>
    <property type="match status" value="1"/>
</dbReference>
<dbReference type="AlphaFoldDB" id="K8ENS6"/>
<dbReference type="FunFam" id="3.40.50.720:FF:000015">
    <property type="entry name" value="Ubiquitin-activating enzyme E1 1"/>
    <property type="match status" value="1"/>
</dbReference>
<dbReference type="PANTHER" id="PTHR10953">
    <property type="entry name" value="UBIQUITIN-ACTIVATING ENZYME E1"/>
    <property type="match status" value="1"/>
</dbReference>
<comment type="similarity">
    <text evidence="3 10">Belongs to the ubiquitin-activating E1 family.</text>
</comment>
<dbReference type="OrthoDB" id="10252231at2759"/>
<dbReference type="PROSITE" id="PS00865">
    <property type="entry name" value="UBIQUITIN_ACTIVAT_2"/>
    <property type="match status" value="1"/>
</dbReference>
<dbReference type="Pfam" id="PF10585">
    <property type="entry name" value="UBA_E1_SCCH"/>
    <property type="match status" value="1"/>
</dbReference>
<dbReference type="Pfam" id="PF00899">
    <property type="entry name" value="ThiF"/>
    <property type="match status" value="2"/>
</dbReference>
<evidence type="ECO:0000256" key="4">
    <source>
        <dbReference type="ARBA" id="ARBA00012990"/>
    </source>
</evidence>
<dbReference type="RefSeq" id="XP_007508781.1">
    <property type="nucleotide sequence ID" value="XM_007508719.1"/>
</dbReference>
<dbReference type="GO" id="GO:0004839">
    <property type="term" value="F:ubiquitin activating enzyme activity"/>
    <property type="evidence" value="ECO:0007669"/>
    <property type="project" value="UniProtKB-EC"/>
</dbReference>
<keyword evidence="14" id="KW-1185">Reference proteome</keyword>
<evidence type="ECO:0000256" key="11">
    <source>
        <dbReference type="SAM" id="MobiDB-lite"/>
    </source>
</evidence>
<organism evidence="13 14">
    <name type="scientific">Bathycoccus prasinos</name>
    <dbReference type="NCBI Taxonomy" id="41875"/>
    <lineage>
        <taxon>Eukaryota</taxon>
        <taxon>Viridiplantae</taxon>
        <taxon>Chlorophyta</taxon>
        <taxon>Mamiellophyceae</taxon>
        <taxon>Mamiellales</taxon>
        <taxon>Bathycoccaceae</taxon>
        <taxon>Bathycoccus</taxon>
    </lineage>
</organism>
<keyword evidence="8 10" id="KW-0067">ATP-binding</keyword>
<dbReference type="InterPro" id="IPR033127">
    <property type="entry name" value="UBQ-activ_enz_E1_Cys_AS"/>
</dbReference>
<dbReference type="GO" id="GO:0005524">
    <property type="term" value="F:ATP binding"/>
    <property type="evidence" value="ECO:0007669"/>
    <property type="project" value="UniProtKB-KW"/>
</dbReference>
<dbReference type="STRING" id="41875.K8ENS6"/>
<reference evidence="13 14" key="1">
    <citation type="submission" date="2011-10" db="EMBL/GenBank/DDBJ databases">
        <authorList>
            <person name="Genoscope - CEA"/>
        </authorList>
    </citation>
    <scope>NUCLEOTIDE SEQUENCE [LARGE SCALE GENOMIC DNA]</scope>
    <source>
        <strain evidence="13 14">RCC 1105</strain>
    </source>
</reference>
<dbReference type="NCBIfam" id="TIGR01408">
    <property type="entry name" value="Ube1"/>
    <property type="match status" value="1"/>
</dbReference>
<dbReference type="GO" id="GO:0019948">
    <property type="term" value="F:SUMO activating enzyme activity"/>
    <property type="evidence" value="ECO:0007669"/>
    <property type="project" value="TreeGrafter"/>
</dbReference>
<evidence type="ECO:0000256" key="10">
    <source>
        <dbReference type="RuleBase" id="RU000519"/>
    </source>
</evidence>
<evidence type="ECO:0000256" key="2">
    <source>
        <dbReference type="ARBA" id="ARBA00004906"/>
    </source>
</evidence>
<dbReference type="Gene3D" id="3.40.50.12550">
    <property type="entry name" value="Ubiquitin-activating enzyme E1, inactive adenylation domain, subdomain 2"/>
    <property type="match status" value="1"/>
</dbReference>
<dbReference type="InterPro" id="IPR042063">
    <property type="entry name" value="Ubi_acti_E1_SCCH"/>
</dbReference>
<dbReference type="UniPathway" id="UPA00143"/>
<protein>
    <recommendedName>
        <fullName evidence="4">E1 ubiquitin-activating enzyme</fullName>
        <ecNumber evidence="4">6.2.1.45</ecNumber>
    </recommendedName>
</protein>
<feature type="domain" description="Ubiquitin-activating enzyme E1 C-terminal" evidence="12">
    <location>
        <begin position="948"/>
        <end position="1070"/>
    </location>
</feature>
<name>K8ENS6_9CHLO</name>
<feature type="active site" description="Glycyl thioester intermediate" evidence="9">
    <location>
        <position position="636"/>
    </location>
</feature>
<dbReference type="InterPro" id="IPR000594">
    <property type="entry name" value="ThiF_NAD_FAD-bd"/>
</dbReference>
<evidence type="ECO:0000259" key="12">
    <source>
        <dbReference type="SMART" id="SM00985"/>
    </source>
</evidence>
<proteinExistence type="inferred from homology"/>
<dbReference type="Gene3D" id="3.40.50.720">
    <property type="entry name" value="NAD(P)-binding Rossmann-like Domain"/>
    <property type="match status" value="1"/>
</dbReference>
<keyword evidence="7 10" id="KW-0833">Ubl conjugation pathway</keyword>
<dbReference type="Proteomes" id="UP000198341">
    <property type="component" value="Chromosome 15"/>
</dbReference>
<dbReference type="InterPro" id="IPR019572">
    <property type="entry name" value="UBA_E1_SCCH"/>
</dbReference>
<dbReference type="Gene3D" id="3.50.50.80">
    <property type="entry name" value="Ubiquitin-activating enzyme E1, inactive adenylation domain, subdomain 1"/>
    <property type="match status" value="1"/>
</dbReference>
<gene>
    <name evidence="13" type="ordered locus">Bathy15g00780</name>
</gene>
<keyword evidence="6 10" id="KW-0547">Nucleotide-binding</keyword>
<keyword evidence="5 10" id="KW-0436">Ligase</keyword>
<dbReference type="InterPro" id="IPR042302">
    <property type="entry name" value="E1_FCCH_sf"/>
</dbReference>